<proteinExistence type="predicted"/>
<name>A0AAW3V2A8_9BURK</name>
<dbReference type="Proteomes" id="UP000032614">
    <property type="component" value="Plasmid pBIL"/>
</dbReference>
<dbReference type="EMBL" id="JACIIK010000011">
    <property type="protein sequence ID" value="MBB6204988.1"/>
    <property type="molecule type" value="Genomic_DNA"/>
</dbReference>
<sequence length="92" mass="10134">MKSLNVVVVTKADCMFCDIAMAMLNRLSAEYPLVISTLSANSAEGQALAVRCGILFPPGIVLDDEPLCYGRPSERKLRRAFEQRLSMVAITR</sequence>
<dbReference type="Gene3D" id="3.40.30.10">
    <property type="entry name" value="Glutaredoxin"/>
    <property type="match status" value="1"/>
</dbReference>
<reference evidence="2 4" key="2">
    <citation type="submission" date="2020-08" db="EMBL/GenBank/DDBJ databases">
        <title>Genomic Encyclopedia of Type Strains, Phase IV (KMG-V): Genome sequencing to study the core and pangenomes of soil and plant-associated prokaryotes.</title>
        <authorList>
            <person name="Whitman W."/>
        </authorList>
    </citation>
    <scope>NUCLEOTIDE SEQUENCE [LARGE SCALE GENOMIC DNA]</scope>
    <source>
        <strain evidence="2 4">SEMIA 4013</strain>
    </source>
</reference>
<accession>A0AAW3V2A8</accession>
<organism evidence="2 4">
    <name type="scientific">Paraburkholderia fungorum</name>
    <dbReference type="NCBI Taxonomy" id="134537"/>
    <lineage>
        <taxon>Bacteria</taxon>
        <taxon>Pseudomonadati</taxon>
        <taxon>Pseudomonadota</taxon>
        <taxon>Betaproteobacteria</taxon>
        <taxon>Burkholderiales</taxon>
        <taxon>Burkholderiaceae</taxon>
        <taxon>Paraburkholderia</taxon>
    </lineage>
</organism>
<reference evidence="1 3" key="1">
    <citation type="journal article" date="2015" name="Genome Announc.">
        <title>Complete genome sequences for 59 burkholderia isolates, both pathogenic and near neighbor.</title>
        <authorList>
            <person name="Johnson S.L."/>
            <person name="Bishop-Lilly K.A."/>
            <person name="Ladner J.T."/>
            <person name="Daligault H.E."/>
            <person name="Davenport K.W."/>
            <person name="Jaissle J."/>
            <person name="Frey K.G."/>
            <person name="Koroleva G.I."/>
            <person name="Bruce D.C."/>
            <person name="Coyne S.R."/>
            <person name="Broomall S.M."/>
            <person name="Li P.E."/>
            <person name="Teshima H."/>
            <person name="Gibbons H.S."/>
            <person name="Palacios G.F."/>
            <person name="Rosenzweig C.N."/>
            <person name="Redden C.L."/>
            <person name="Xu Y."/>
            <person name="Minogue T.D."/>
            <person name="Chain P.S."/>
        </authorList>
    </citation>
    <scope>NUCLEOTIDE SEQUENCE [LARGE SCALE GENOMIC DNA]</scope>
    <source>
        <strain evidence="1 3">ATCC BAA-463</strain>
        <plasmid evidence="1 3">pBIL</plasmid>
    </source>
</reference>
<evidence type="ECO:0000313" key="4">
    <source>
        <dbReference type="Proteomes" id="UP000518681"/>
    </source>
</evidence>
<dbReference type="SUPFAM" id="SSF52833">
    <property type="entry name" value="Thioredoxin-like"/>
    <property type="match status" value="1"/>
</dbReference>
<protein>
    <submittedName>
        <fullName evidence="1 2">Glutaredoxin</fullName>
    </submittedName>
</protein>
<dbReference type="InterPro" id="IPR036249">
    <property type="entry name" value="Thioredoxin-like_sf"/>
</dbReference>
<dbReference type="Proteomes" id="UP000518681">
    <property type="component" value="Unassembled WGS sequence"/>
</dbReference>
<dbReference type="RefSeq" id="WP_028197097.1">
    <property type="nucleotide sequence ID" value="NZ_CADFGE010000013.1"/>
</dbReference>
<keyword evidence="1" id="KW-0614">Plasmid</keyword>
<evidence type="ECO:0000313" key="1">
    <source>
        <dbReference type="EMBL" id="AJZ56362.1"/>
    </source>
</evidence>
<dbReference type="GeneID" id="66513432"/>
<evidence type="ECO:0000313" key="2">
    <source>
        <dbReference type="EMBL" id="MBB6204988.1"/>
    </source>
</evidence>
<geneLocation type="plasmid" evidence="1 3">
    <name>pBIL</name>
</geneLocation>
<evidence type="ECO:0000313" key="3">
    <source>
        <dbReference type="Proteomes" id="UP000032614"/>
    </source>
</evidence>
<gene>
    <name evidence="2" type="ORF">GGD69_005882</name>
    <name evidence="1" type="ORF">OI25_8235</name>
</gene>
<dbReference type="EMBL" id="CP010024">
    <property type="protein sequence ID" value="AJZ56362.1"/>
    <property type="molecule type" value="Genomic_DNA"/>
</dbReference>
<dbReference type="AlphaFoldDB" id="A0AAW3V2A8"/>
<dbReference type="KEGG" id="bfn:OI25_8235"/>